<evidence type="ECO:0000256" key="1">
    <source>
        <dbReference type="ARBA" id="ARBA00004123"/>
    </source>
</evidence>
<dbReference type="GO" id="GO:0000110">
    <property type="term" value="C:nucleotide-excision repair factor 1 complex"/>
    <property type="evidence" value="ECO:0007669"/>
    <property type="project" value="TreeGrafter"/>
</dbReference>
<dbReference type="EMBL" id="JAIFRP010000130">
    <property type="protein sequence ID" value="KAK2578955.1"/>
    <property type="molecule type" value="Genomic_DNA"/>
</dbReference>
<dbReference type="Pfam" id="PF05181">
    <property type="entry name" value="XPA_C"/>
    <property type="match status" value="1"/>
</dbReference>
<dbReference type="Proteomes" id="UP001258017">
    <property type="component" value="Unassembled WGS sequence"/>
</dbReference>
<feature type="region of interest" description="Disordered" evidence="11">
    <location>
        <begin position="1"/>
        <end position="34"/>
    </location>
</feature>
<dbReference type="InterPro" id="IPR022652">
    <property type="entry name" value="Znf_XPA_CS"/>
</dbReference>
<dbReference type="PROSITE" id="PS00752">
    <property type="entry name" value="XPA_1"/>
    <property type="match status" value="1"/>
</dbReference>
<keyword evidence="6" id="KW-0862">Zinc</keyword>
<gene>
    <name evidence="13" type="ORF">KPH14_011159</name>
</gene>
<dbReference type="InterPro" id="IPR000465">
    <property type="entry name" value="XPA/RAD14"/>
</dbReference>
<evidence type="ECO:0000256" key="3">
    <source>
        <dbReference type="ARBA" id="ARBA00022723"/>
    </source>
</evidence>
<dbReference type="CDD" id="cd21076">
    <property type="entry name" value="DBD_XPA"/>
    <property type="match status" value="1"/>
</dbReference>
<dbReference type="PANTHER" id="PTHR10142">
    <property type="entry name" value="DNA REPAIR PROTEIN COMPLEMENTING XP-A CELLS"/>
    <property type="match status" value="1"/>
</dbReference>
<name>A0AAD9RFS1_9HYME</name>
<dbReference type="Gene3D" id="3.90.530.10">
    <property type="entry name" value="XPA C-terminal domain"/>
    <property type="match status" value="1"/>
</dbReference>
<dbReference type="Pfam" id="PF01286">
    <property type="entry name" value="XPA_N"/>
    <property type="match status" value="1"/>
</dbReference>
<dbReference type="SUPFAM" id="SSF57716">
    <property type="entry name" value="Glucocorticoid receptor-like (DNA-binding domain)"/>
    <property type="match status" value="1"/>
</dbReference>
<feature type="coiled-coil region" evidence="10">
    <location>
        <begin position="205"/>
        <end position="232"/>
    </location>
</feature>
<evidence type="ECO:0000256" key="6">
    <source>
        <dbReference type="ARBA" id="ARBA00022833"/>
    </source>
</evidence>
<evidence type="ECO:0000256" key="10">
    <source>
        <dbReference type="SAM" id="Coils"/>
    </source>
</evidence>
<evidence type="ECO:0000259" key="12">
    <source>
        <dbReference type="Pfam" id="PF05181"/>
    </source>
</evidence>
<feature type="compositionally biased region" description="Polar residues" evidence="11">
    <location>
        <begin position="1"/>
        <end position="12"/>
    </location>
</feature>
<dbReference type="PANTHER" id="PTHR10142:SF0">
    <property type="entry name" value="DNA REPAIR PROTEIN COMPLEMENTING XP-A CELLS"/>
    <property type="match status" value="1"/>
</dbReference>
<reference evidence="13" key="1">
    <citation type="submission" date="2021-08" db="EMBL/GenBank/DDBJ databases">
        <authorList>
            <person name="Misof B."/>
            <person name="Oliver O."/>
            <person name="Podsiadlowski L."/>
            <person name="Donath A."/>
            <person name="Peters R."/>
            <person name="Mayer C."/>
            <person name="Rust J."/>
            <person name="Gunkel S."/>
            <person name="Lesny P."/>
            <person name="Martin S."/>
            <person name="Oeyen J.P."/>
            <person name="Petersen M."/>
            <person name="Panagiotis P."/>
            <person name="Wilbrandt J."/>
            <person name="Tanja T."/>
        </authorList>
    </citation>
    <scope>NUCLEOTIDE SEQUENCE</scope>
    <source>
        <strain evidence="13">GBR_01_08_01A</strain>
        <tissue evidence="13">Thorax + abdomen</tissue>
    </source>
</reference>
<comment type="caution">
    <text evidence="13">The sequence shown here is derived from an EMBL/GenBank/DDBJ whole genome shotgun (WGS) entry which is preliminary data.</text>
</comment>
<dbReference type="GO" id="GO:0008270">
    <property type="term" value="F:zinc ion binding"/>
    <property type="evidence" value="ECO:0007669"/>
    <property type="project" value="UniProtKB-KW"/>
</dbReference>
<evidence type="ECO:0000256" key="5">
    <source>
        <dbReference type="ARBA" id="ARBA00022771"/>
    </source>
</evidence>
<accession>A0AAD9RFS1</accession>
<dbReference type="GO" id="GO:0070914">
    <property type="term" value="P:UV-damage excision repair"/>
    <property type="evidence" value="ECO:0007669"/>
    <property type="project" value="TreeGrafter"/>
</dbReference>
<keyword evidence="5" id="KW-0863">Zinc-finger</keyword>
<keyword evidence="9" id="KW-0539">Nucleus</keyword>
<dbReference type="GO" id="GO:1901255">
    <property type="term" value="P:nucleotide-excision repair involved in interstrand cross-link repair"/>
    <property type="evidence" value="ECO:0007669"/>
    <property type="project" value="TreeGrafter"/>
</dbReference>
<keyword evidence="10" id="KW-0175">Coiled coil</keyword>
<dbReference type="GO" id="GO:0000715">
    <property type="term" value="P:nucleotide-excision repair, DNA damage recognition"/>
    <property type="evidence" value="ECO:0007669"/>
    <property type="project" value="TreeGrafter"/>
</dbReference>
<reference evidence="13" key="2">
    <citation type="journal article" date="2023" name="Commun. Biol.">
        <title>Intrasexual cuticular hydrocarbon dimorphism in a wasp sheds light on hydrocarbon biosynthesis genes in Hymenoptera.</title>
        <authorList>
            <person name="Moris V.C."/>
            <person name="Podsiadlowski L."/>
            <person name="Martin S."/>
            <person name="Oeyen J.P."/>
            <person name="Donath A."/>
            <person name="Petersen M."/>
            <person name="Wilbrandt J."/>
            <person name="Misof B."/>
            <person name="Liedtke D."/>
            <person name="Thamm M."/>
            <person name="Scheiner R."/>
            <person name="Schmitt T."/>
            <person name="Niehuis O."/>
        </authorList>
    </citation>
    <scope>NUCLEOTIDE SEQUENCE</scope>
    <source>
        <strain evidence="13">GBR_01_08_01A</strain>
    </source>
</reference>
<keyword evidence="4" id="KW-0227">DNA damage</keyword>
<keyword evidence="3" id="KW-0479">Metal-binding</keyword>
<comment type="subcellular location">
    <subcellularLocation>
        <location evidence="1">Nucleus</location>
    </subcellularLocation>
</comment>
<dbReference type="GO" id="GO:0003684">
    <property type="term" value="F:damaged DNA binding"/>
    <property type="evidence" value="ECO:0007669"/>
    <property type="project" value="InterPro"/>
</dbReference>
<evidence type="ECO:0000256" key="2">
    <source>
        <dbReference type="ARBA" id="ARBA00005548"/>
    </source>
</evidence>
<evidence type="ECO:0000256" key="8">
    <source>
        <dbReference type="ARBA" id="ARBA00023204"/>
    </source>
</evidence>
<organism evidence="13 14">
    <name type="scientific">Odynerus spinipes</name>
    <dbReference type="NCBI Taxonomy" id="1348599"/>
    <lineage>
        <taxon>Eukaryota</taxon>
        <taxon>Metazoa</taxon>
        <taxon>Ecdysozoa</taxon>
        <taxon>Arthropoda</taxon>
        <taxon>Hexapoda</taxon>
        <taxon>Insecta</taxon>
        <taxon>Pterygota</taxon>
        <taxon>Neoptera</taxon>
        <taxon>Endopterygota</taxon>
        <taxon>Hymenoptera</taxon>
        <taxon>Apocrita</taxon>
        <taxon>Aculeata</taxon>
        <taxon>Vespoidea</taxon>
        <taxon>Vespidae</taxon>
        <taxon>Eumeninae</taxon>
        <taxon>Odynerus</taxon>
    </lineage>
</organism>
<keyword evidence="8" id="KW-0234">DNA repair</keyword>
<dbReference type="GO" id="GO:0006284">
    <property type="term" value="P:base-excision repair"/>
    <property type="evidence" value="ECO:0007669"/>
    <property type="project" value="TreeGrafter"/>
</dbReference>
<evidence type="ECO:0000313" key="14">
    <source>
        <dbReference type="Proteomes" id="UP001258017"/>
    </source>
</evidence>
<keyword evidence="7" id="KW-0238">DNA-binding</keyword>
<dbReference type="InterPro" id="IPR009061">
    <property type="entry name" value="DNA-bd_dom_put_sf"/>
</dbReference>
<proteinExistence type="inferred from homology"/>
<evidence type="ECO:0000313" key="13">
    <source>
        <dbReference type="EMBL" id="KAK2578955.1"/>
    </source>
</evidence>
<sequence length="278" mass="32284">MSTITANNTTDSGKSDDNKSSQISQELKERAERNRQKALLLKNSKLVAHPYAKGGNDESVKGRAIKVQGQRVIDSGGGFLIEENDDLEKAMINIITEPAPLINELLCCGECKKEFKDSYLLRTFELSVCDACRDSEDKHSLITKSEAKQEYLLRDYDLDKREPALKYIVRKNPHNAQWGEMKLYLQLQIERRALDVWGSEEKLLEEKEKRNLRREETKIKKFNKKIKRLRMQVRSSLYDKTTKATHVHEFGEDTYNEDEDTYTHTCLTCGYDETYEKM</sequence>
<protein>
    <recommendedName>
        <fullName evidence="12">XPA C-terminal domain-containing protein</fullName>
    </recommendedName>
</protein>
<feature type="domain" description="XPA C-terminal" evidence="12">
    <location>
        <begin position="138"/>
        <end position="189"/>
    </location>
</feature>
<dbReference type="InterPro" id="IPR022656">
    <property type="entry name" value="XPA_C"/>
</dbReference>
<evidence type="ECO:0000256" key="7">
    <source>
        <dbReference type="ARBA" id="ARBA00023125"/>
    </source>
</evidence>
<evidence type="ECO:0000256" key="4">
    <source>
        <dbReference type="ARBA" id="ARBA00022763"/>
    </source>
</evidence>
<dbReference type="InterPro" id="IPR037129">
    <property type="entry name" value="XPA_sf"/>
</dbReference>
<dbReference type="AlphaFoldDB" id="A0AAD9RFS1"/>
<dbReference type="FunFam" id="3.90.530.10:FF:000001">
    <property type="entry name" value="DNA repair protein complementing XP-A cells"/>
    <property type="match status" value="1"/>
</dbReference>
<evidence type="ECO:0000256" key="9">
    <source>
        <dbReference type="ARBA" id="ARBA00023242"/>
    </source>
</evidence>
<dbReference type="SUPFAM" id="SSF46955">
    <property type="entry name" value="Putative DNA-binding domain"/>
    <property type="match status" value="1"/>
</dbReference>
<comment type="similarity">
    <text evidence="2">Belongs to the XPA family.</text>
</comment>
<keyword evidence="14" id="KW-1185">Reference proteome</keyword>
<evidence type="ECO:0000256" key="11">
    <source>
        <dbReference type="SAM" id="MobiDB-lite"/>
    </source>
</evidence>
<dbReference type="NCBIfam" id="TIGR00598">
    <property type="entry name" value="rad14"/>
    <property type="match status" value="1"/>
</dbReference>